<evidence type="ECO:0000313" key="1">
    <source>
        <dbReference type="EMBL" id="BDT62169.1"/>
    </source>
</evidence>
<sequence>MSSTLEKGTSWKLLLLAEDGNSKSEYNYVSAALVGLAKRIREGRALLSSNEAFMVATDALGSIRYSIEQRLENTTLFKTRGYTCANLANHVESTILPSTWTLTPATANILVDPLNIHRFPILNLLNSFEYMVISIFWKGYDHAWDNDNISKSIIAVKRLERTVTAFCIALVLTIKEHKHTDSNNRHYLMSMILERLEWFLDIKADEDVANIKSILSYFKSDAWCPKDSLSFVGSAYDVVLGDKVMTLLNDIIKEEYWLLLKFARGPNIALIRRSDANTKSSIDESTSRLENIIQSRQLTIDNFKVYHSHPFYVIWNFLTLMASPRSCLLKTDTDAEMVVVEEEKKETSTDAVVVEVTGRVSRHLLTTLLTLDMVPLLMCSICSSGLEQKLRNVRHMYENFVDKKSTMVKDFMLLGDEDNKTTTLEKIFRQLLERRWQGDDAPTGVRGARLMLQKKTAAAQLAAAATAVNNNDNPRKIQCDMYAFLSFYLLFVSSKIEDGVDSFYSTDIEPLFLGQVTVTALGIKTWSYRSSCETTTTLHSYSSCRYSWLLALVGIWALRNAIRVSNNSETYPLINFLSGVSDTDEGENLLSIILNHPYIKDVSLQNLEYAFAYYIDKHRFPSSPPHHYTVLSDDKQSRHPYPNHKNLSGIYIISKKHVEELNVDQLLNLETFPLTEYEIE</sequence>
<organism evidence="1">
    <name type="scientific">Litopenaeus vannamei majanivirus Nimav-1_LVa</name>
    <dbReference type="NCBI Taxonomy" id="2984273"/>
    <lineage>
        <taxon>Viruses</taxon>
        <taxon>Viruses incertae sedis</taxon>
        <taxon>Naldaviricetes</taxon>
        <taxon>Nimaviridae</taxon>
    </lineage>
</organism>
<protein>
    <submittedName>
        <fullName evidence="1">Wsv327-like protein</fullName>
    </submittedName>
</protein>
<dbReference type="EMBL" id="LC738872">
    <property type="protein sequence ID" value="BDT62169.1"/>
    <property type="molecule type" value="Genomic_DNA"/>
</dbReference>
<proteinExistence type="predicted"/>
<accession>A0A9C7BVG9</accession>
<name>A0A9C7BVG9_9VIRU</name>
<reference evidence="1" key="1">
    <citation type="submission" date="2022-10" db="EMBL/GenBank/DDBJ databases">
        <title>Genome sequences of endogenous nimaviruses in decapod crustaceans.</title>
        <authorList>
            <person name="Kawato S."/>
            <person name="Nozaki R."/>
            <person name="Kondo H."/>
            <person name="Hirono I."/>
        </authorList>
    </citation>
    <scope>NUCLEOTIDE SEQUENCE</scope>
    <source>
        <strain evidence="1">Lva-Nima_1</strain>
    </source>
</reference>